<reference evidence="4 5" key="1">
    <citation type="submission" date="2017-09" db="EMBL/GenBank/DDBJ databases">
        <title>Bacterial strain isolated from the female urinary microbiota.</title>
        <authorList>
            <person name="Thomas-White K."/>
            <person name="Kumar N."/>
            <person name="Forster S."/>
            <person name="Putonti C."/>
            <person name="Lawley T."/>
            <person name="Wolfe A.J."/>
        </authorList>
    </citation>
    <scope>NUCLEOTIDE SEQUENCE [LARGE SCALE GENOMIC DNA]</scope>
    <source>
        <strain evidence="4 5">UMB1301</strain>
    </source>
</reference>
<dbReference type="GO" id="GO:0005829">
    <property type="term" value="C:cytosol"/>
    <property type="evidence" value="ECO:0007669"/>
    <property type="project" value="TreeGrafter"/>
</dbReference>
<feature type="binding site" evidence="3">
    <location>
        <begin position="9"/>
        <end position="16"/>
    </location>
    <ligand>
        <name>substrate</name>
    </ligand>
</feature>
<dbReference type="Gene3D" id="3.40.50.1240">
    <property type="entry name" value="Phosphoglycerate mutase-like"/>
    <property type="match status" value="1"/>
</dbReference>
<evidence type="ECO:0000256" key="2">
    <source>
        <dbReference type="PIRSR" id="PIRSR613078-1"/>
    </source>
</evidence>
<dbReference type="SMART" id="SM00855">
    <property type="entry name" value="PGAM"/>
    <property type="match status" value="1"/>
</dbReference>
<dbReference type="GO" id="GO:0043456">
    <property type="term" value="P:regulation of pentose-phosphate shunt"/>
    <property type="evidence" value="ECO:0007669"/>
    <property type="project" value="TreeGrafter"/>
</dbReference>
<comment type="caution">
    <text evidence="4">The sequence shown here is derived from an EMBL/GenBank/DDBJ whole genome shotgun (WGS) entry which is preliminary data.</text>
</comment>
<dbReference type="CDD" id="cd07067">
    <property type="entry name" value="HP_PGM_like"/>
    <property type="match status" value="1"/>
</dbReference>
<dbReference type="RefSeq" id="WP_102237831.1">
    <property type="nucleotide sequence ID" value="NZ_PNHK01000001.1"/>
</dbReference>
<dbReference type="EMBL" id="PNHK01000001">
    <property type="protein sequence ID" value="PMD06179.1"/>
    <property type="molecule type" value="Genomic_DNA"/>
</dbReference>
<feature type="active site" description="Tele-phosphohistidine intermediate" evidence="2">
    <location>
        <position position="10"/>
    </location>
</feature>
<dbReference type="InterPro" id="IPR029033">
    <property type="entry name" value="His_PPase_superfam"/>
</dbReference>
<dbReference type="OrthoDB" id="4697614at2"/>
<evidence type="ECO:0000256" key="1">
    <source>
        <dbReference type="ARBA" id="ARBA00022801"/>
    </source>
</evidence>
<dbReference type="PANTHER" id="PTHR46517">
    <property type="entry name" value="FRUCTOSE-2,6-BISPHOSPHATASE TIGAR"/>
    <property type="match status" value="1"/>
</dbReference>
<keyword evidence="1" id="KW-0378">Hydrolase</keyword>
<dbReference type="PANTHER" id="PTHR46517:SF1">
    <property type="entry name" value="FRUCTOSE-2,6-BISPHOSPHATASE TIGAR"/>
    <property type="match status" value="1"/>
</dbReference>
<evidence type="ECO:0000313" key="5">
    <source>
        <dbReference type="Proteomes" id="UP000235598"/>
    </source>
</evidence>
<organism evidence="4 5">
    <name type="scientific">Brevibacterium paucivorans</name>
    <dbReference type="NCBI Taxonomy" id="170994"/>
    <lineage>
        <taxon>Bacteria</taxon>
        <taxon>Bacillati</taxon>
        <taxon>Actinomycetota</taxon>
        <taxon>Actinomycetes</taxon>
        <taxon>Micrococcales</taxon>
        <taxon>Brevibacteriaceae</taxon>
        <taxon>Brevibacterium</taxon>
    </lineage>
</organism>
<feature type="binding site" evidence="3">
    <location>
        <position position="59"/>
    </location>
    <ligand>
        <name>substrate</name>
    </ligand>
</feature>
<dbReference type="Pfam" id="PF00300">
    <property type="entry name" value="His_Phos_1"/>
    <property type="match status" value="1"/>
</dbReference>
<dbReference type="InterPro" id="IPR013078">
    <property type="entry name" value="His_Pase_superF_clade-1"/>
</dbReference>
<dbReference type="InterPro" id="IPR051695">
    <property type="entry name" value="Phosphoglycerate_Mutase"/>
</dbReference>
<protein>
    <submittedName>
        <fullName evidence="4">Histidine phosphatase family protein</fullName>
    </submittedName>
</protein>
<dbReference type="SUPFAM" id="SSF53254">
    <property type="entry name" value="Phosphoglycerate mutase-like"/>
    <property type="match status" value="1"/>
</dbReference>
<feature type="active site" description="Proton donor/acceptor" evidence="2">
    <location>
        <position position="83"/>
    </location>
</feature>
<dbReference type="Proteomes" id="UP000235598">
    <property type="component" value="Unassembled WGS sequence"/>
</dbReference>
<gene>
    <name evidence="4" type="ORF">CJ199_02000</name>
</gene>
<dbReference type="GO" id="GO:0045820">
    <property type="term" value="P:negative regulation of glycolytic process"/>
    <property type="evidence" value="ECO:0007669"/>
    <property type="project" value="TreeGrafter"/>
</dbReference>
<evidence type="ECO:0000313" key="4">
    <source>
        <dbReference type="EMBL" id="PMD06179.1"/>
    </source>
</evidence>
<accession>A0A2N6VQ07</accession>
<proteinExistence type="predicted"/>
<dbReference type="AlphaFoldDB" id="A0A2N6VQ07"/>
<dbReference type="GO" id="GO:0004331">
    <property type="term" value="F:fructose-2,6-bisphosphate 2-phosphatase activity"/>
    <property type="evidence" value="ECO:0007669"/>
    <property type="project" value="TreeGrafter"/>
</dbReference>
<name>A0A2N6VQ07_9MICO</name>
<sequence>MARELYLIRHGRTAFNKEGRFQGQIDIPLDETGEQQAHAIAITLQNCGITRIFASDLTRARSTAQALATATGLQLTLDEGLREISVGEWEGFTRDEIEQKWPDLLAKWKSGAEVRPPGGESRLESSQRVYDSVHRLLDTCDDADVVAMVAHGAVIRGATELMMGLSSETNHARLGVLDNCEYVHFVKRNDAWMLRRFAGGACA</sequence>
<evidence type="ECO:0000256" key="3">
    <source>
        <dbReference type="PIRSR" id="PIRSR613078-2"/>
    </source>
</evidence>